<dbReference type="CDD" id="cd00590">
    <property type="entry name" value="RRM_SF"/>
    <property type="match status" value="1"/>
</dbReference>
<dbReference type="GO" id="GO:0003723">
    <property type="term" value="F:RNA binding"/>
    <property type="evidence" value="ECO:0007669"/>
    <property type="project" value="UniProtKB-UniRule"/>
</dbReference>
<feature type="transmembrane region" description="Helical" evidence="4">
    <location>
        <begin position="12"/>
        <end position="33"/>
    </location>
</feature>
<evidence type="ECO:0000256" key="2">
    <source>
        <dbReference type="PROSITE-ProRule" id="PRU00176"/>
    </source>
</evidence>
<evidence type="ECO:0000256" key="1">
    <source>
        <dbReference type="ARBA" id="ARBA00022884"/>
    </source>
</evidence>
<dbReference type="Gene3D" id="3.30.70.330">
    <property type="match status" value="1"/>
</dbReference>
<dbReference type="PROSITE" id="PS50102">
    <property type="entry name" value="RRM"/>
    <property type="match status" value="1"/>
</dbReference>
<accession>A0AAW0VXL7</accession>
<keyword evidence="4" id="KW-0472">Membrane</keyword>
<dbReference type="Pfam" id="PF00076">
    <property type="entry name" value="RRM_1"/>
    <property type="match status" value="1"/>
</dbReference>
<comment type="caution">
    <text evidence="6">The sequence shown here is derived from an EMBL/GenBank/DDBJ whole genome shotgun (WGS) entry which is preliminary data.</text>
</comment>
<dbReference type="InterPro" id="IPR000504">
    <property type="entry name" value="RRM_dom"/>
</dbReference>
<feature type="region of interest" description="Disordered" evidence="3">
    <location>
        <begin position="314"/>
        <end position="336"/>
    </location>
</feature>
<dbReference type="AlphaFoldDB" id="A0AAW0VXL7"/>
<evidence type="ECO:0000259" key="5">
    <source>
        <dbReference type="PROSITE" id="PS50102"/>
    </source>
</evidence>
<keyword evidence="4" id="KW-1133">Transmembrane helix</keyword>
<feature type="domain" description="RRM" evidence="5">
    <location>
        <begin position="225"/>
        <end position="306"/>
    </location>
</feature>
<keyword evidence="1 2" id="KW-0694">RNA-binding</keyword>
<protein>
    <recommendedName>
        <fullName evidence="5">RRM domain-containing protein</fullName>
    </recommendedName>
</protein>
<evidence type="ECO:0000256" key="3">
    <source>
        <dbReference type="SAM" id="MobiDB-lite"/>
    </source>
</evidence>
<reference evidence="6 7" key="1">
    <citation type="journal article" date="2024" name="BMC Genomics">
        <title>Genome assembly of redclaw crayfish (Cherax quadricarinatus) provides insights into its immune adaptation and hypoxia tolerance.</title>
        <authorList>
            <person name="Liu Z."/>
            <person name="Zheng J."/>
            <person name="Li H."/>
            <person name="Fang K."/>
            <person name="Wang S."/>
            <person name="He J."/>
            <person name="Zhou D."/>
            <person name="Weng S."/>
            <person name="Chi M."/>
            <person name="Gu Z."/>
            <person name="He J."/>
            <person name="Li F."/>
            <person name="Wang M."/>
        </authorList>
    </citation>
    <scope>NUCLEOTIDE SEQUENCE [LARGE SCALE GENOMIC DNA]</scope>
    <source>
        <strain evidence="6">ZL_2023a</strain>
    </source>
</reference>
<dbReference type="EMBL" id="JARKIK010000115">
    <property type="protein sequence ID" value="KAK8721192.1"/>
    <property type="molecule type" value="Genomic_DNA"/>
</dbReference>
<keyword evidence="4" id="KW-0812">Transmembrane</keyword>
<dbReference type="Proteomes" id="UP001445076">
    <property type="component" value="Unassembled WGS sequence"/>
</dbReference>
<evidence type="ECO:0000256" key="4">
    <source>
        <dbReference type="SAM" id="Phobius"/>
    </source>
</evidence>
<feature type="transmembrane region" description="Helical" evidence="4">
    <location>
        <begin position="137"/>
        <end position="156"/>
    </location>
</feature>
<proteinExistence type="predicted"/>
<feature type="region of interest" description="Disordered" evidence="3">
    <location>
        <begin position="180"/>
        <end position="203"/>
    </location>
</feature>
<evidence type="ECO:0000313" key="7">
    <source>
        <dbReference type="Proteomes" id="UP001445076"/>
    </source>
</evidence>
<name>A0AAW0VXL7_CHEQU</name>
<dbReference type="SUPFAM" id="SSF54928">
    <property type="entry name" value="RNA-binding domain, RBD"/>
    <property type="match status" value="1"/>
</dbReference>
<keyword evidence="7" id="KW-1185">Reference proteome</keyword>
<dbReference type="InterPro" id="IPR012677">
    <property type="entry name" value="Nucleotide-bd_a/b_plait_sf"/>
</dbReference>
<sequence length="351" mass="39974">KKKSLKMEFYKKLMYLVMVLYFITIFVGLYCYFDEWVLELEEDRMRLQMEVQEASWACESFSQKICGIPGMGIIFNCDNYTPLQLPGRQVSSWWAPNSWPLLGIIFRLYQASKDVEELEILLKEMKESCQDNSSSQVMVVLLWVVGTVLGVLYYIWRFFRSRLLKPLTLNSTSNTVVSGELVPPTTDDAGTSTPLPNPNTLPNPITIPKPITMPKPITVPNPTGYGVFVANVPALCSYRTVKQLLQKSGGLIKFMMPRRVRGHRGYGFATFENKDYERRALMLSGRVLTGPNGETPQKIEVKPADKQIFHNDAKPQVKPPVQNAQQHGKPQILGNKKSVLKHYNTKGYWVV</sequence>
<evidence type="ECO:0000313" key="6">
    <source>
        <dbReference type="EMBL" id="KAK8721192.1"/>
    </source>
</evidence>
<organism evidence="6 7">
    <name type="scientific">Cherax quadricarinatus</name>
    <name type="common">Australian red claw crayfish</name>
    <dbReference type="NCBI Taxonomy" id="27406"/>
    <lineage>
        <taxon>Eukaryota</taxon>
        <taxon>Metazoa</taxon>
        <taxon>Ecdysozoa</taxon>
        <taxon>Arthropoda</taxon>
        <taxon>Crustacea</taxon>
        <taxon>Multicrustacea</taxon>
        <taxon>Malacostraca</taxon>
        <taxon>Eumalacostraca</taxon>
        <taxon>Eucarida</taxon>
        <taxon>Decapoda</taxon>
        <taxon>Pleocyemata</taxon>
        <taxon>Astacidea</taxon>
        <taxon>Parastacoidea</taxon>
        <taxon>Parastacidae</taxon>
        <taxon>Cherax</taxon>
    </lineage>
</organism>
<gene>
    <name evidence="6" type="ORF">OTU49_012874</name>
</gene>
<dbReference type="InterPro" id="IPR035979">
    <property type="entry name" value="RBD_domain_sf"/>
</dbReference>
<feature type="non-terminal residue" evidence="6">
    <location>
        <position position="1"/>
    </location>
</feature>